<reference evidence="2" key="1">
    <citation type="submission" date="2017-04" db="EMBL/GenBank/DDBJ databases">
        <authorList>
            <person name="Varghese N."/>
            <person name="Submissions S."/>
        </authorList>
    </citation>
    <scope>NUCLEOTIDE SEQUENCE [LARGE SCALE GENOMIC DNA]</scope>
    <source>
        <strain evidence="2">USBA 82</strain>
    </source>
</reference>
<keyword evidence="2" id="KW-1185">Reference proteome</keyword>
<organism evidence="1 2">
    <name type="scientific">Dethiosulfovibrio salsuginis</name>
    <dbReference type="NCBI Taxonomy" id="561720"/>
    <lineage>
        <taxon>Bacteria</taxon>
        <taxon>Thermotogati</taxon>
        <taxon>Synergistota</taxon>
        <taxon>Synergistia</taxon>
        <taxon>Synergistales</taxon>
        <taxon>Dethiosulfovibrionaceae</taxon>
        <taxon>Dethiosulfovibrio</taxon>
    </lineage>
</organism>
<dbReference type="EMBL" id="FXBB01000001">
    <property type="protein sequence ID" value="SMG09472.1"/>
    <property type="molecule type" value="Genomic_DNA"/>
</dbReference>
<accession>A0A1X7I4U5</accession>
<dbReference type="STRING" id="561720.SAMN06275492_101124"/>
<gene>
    <name evidence="1" type="ORF">SAMN06275492_101124</name>
</gene>
<evidence type="ECO:0000313" key="1">
    <source>
        <dbReference type="EMBL" id="SMG09472.1"/>
    </source>
</evidence>
<dbReference type="Proteomes" id="UP000193355">
    <property type="component" value="Unassembled WGS sequence"/>
</dbReference>
<name>A0A1X7I4U5_9BACT</name>
<sequence length="64" mass="7592">MSLKKARCFRRLNDVTCSYWMGLDDLDSLEEDVTSDQELRLPPEEDFISTVDLWWGDFLSELME</sequence>
<evidence type="ECO:0000313" key="2">
    <source>
        <dbReference type="Proteomes" id="UP000193355"/>
    </source>
</evidence>
<protein>
    <submittedName>
        <fullName evidence="1">Uncharacterized protein</fullName>
    </submittedName>
</protein>
<dbReference type="RefSeq" id="WP_085543414.1">
    <property type="nucleotide sequence ID" value="NZ_FXBB01000001.1"/>
</dbReference>
<dbReference type="OrthoDB" id="9925379at2"/>
<dbReference type="AlphaFoldDB" id="A0A1X7I4U5"/>
<proteinExistence type="predicted"/>